<sequence length="158" mass="17573">MGFRSRSRFAEHDEEEAAGGDRFECTGATCRSCTAVVVADCIAIGCCPCAVVNMLALTLVKVPWVVARRCLGTAKRKLGRPFRRRRRVVLRNGGVGGVEMMSKAERVEMMKRDDEVRGILGMRAGEMNDKVWMEFYQIGQWGFGRLSLSGMKAWECGA</sequence>
<dbReference type="PANTHER" id="PTHR33264">
    <property type="entry name" value="EXPRESSED PROTEIN"/>
    <property type="match status" value="1"/>
</dbReference>
<protein>
    <submittedName>
        <fullName evidence="1">Uncharacterized protein</fullName>
    </submittedName>
</protein>
<name>A0AAQ3QM30_9LILI</name>
<proteinExistence type="predicted"/>
<gene>
    <name evidence="1" type="ORF">Cni_G23253</name>
</gene>
<evidence type="ECO:0000313" key="2">
    <source>
        <dbReference type="Proteomes" id="UP001327560"/>
    </source>
</evidence>
<dbReference type="EMBL" id="CP136896">
    <property type="protein sequence ID" value="WOL14473.1"/>
    <property type="molecule type" value="Genomic_DNA"/>
</dbReference>
<keyword evidence="2" id="KW-1185">Reference proteome</keyword>
<dbReference type="PANTHER" id="PTHR33264:SF6">
    <property type="entry name" value="OS01G0638800 PROTEIN"/>
    <property type="match status" value="1"/>
</dbReference>
<evidence type="ECO:0000313" key="1">
    <source>
        <dbReference type="EMBL" id="WOL14473.1"/>
    </source>
</evidence>
<accession>A0AAQ3QM30</accession>
<dbReference type="AlphaFoldDB" id="A0AAQ3QM30"/>
<organism evidence="1 2">
    <name type="scientific">Canna indica</name>
    <name type="common">Indian-shot</name>
    <dbReference type="NCBI Taxonomy" id="4628"/>
    <lineage>
        <taxon>Eukaryota</taxon>
        <taxon>Viridiplantae</taxon>
        <taxon>Streptophyta</taxon>
        <taxon>Embryophyta</taxon>
        <taxon>Tracheophyta</taxon>
        <taxon>Spermatophyta</taxon>
        <taxon>Magnoliopsida</taxon>
        <taxon>Liliopsida</taxon>
        <taxon>Zingiberales</taxon>
        <taxon>Cannaceae</taxon>
        <taxon>Canna</taxon>
    </lineage>
</organism>
<dbReference type="Proteomes" id="UP001327560">
    <property type="component" value="Chromosome 7"/>
</dbReference>
<reference evidence="1 2" key="1">
    <citation type="submission" date="2023-10" db="EMBL/GenBank/DDBJ databases">
        <title>Chromosome-scale genome assembly provides insights into flower coloration mechanisms of Canna indica.</title>
        <authorList>
            <person name="Li C."/>
        </authorList>
    </citation>
    <scope>NUCLEOTIDE SEQUENCE [LARGE SCALE GENOMIC DNA]</scope>
    <source>
        <tissue evidence="1">Flower</tissue>
    </source>
</reference>